<name>A0A0B3VL60_9FIRM</name>
<dbReference type="Pfam" id="PF13847">
    <property type="entry name" value="Methyltransf_31"/>
    <property type="match status" value="1"/>
</dbReference>
<evidence type="ECO:0000259" key="1">
    <source>
        <dbReference type="Pfam" id="PF13847"/>
    </source>
</evidence>
<dbReference type="PANTHER" id="PTHR43861:SF1">
    <property type="entry name" value="TRANS-ACONITATE 2-METHYLTRANSFERASE"/>
    <property type="match status" value="1"/>
</dbReference>
<dbReference type="InterPro" id="IPR029063">
    <property type="entry name" value="SAM-dependent_MTases_sf"/>
</dbReference>
<dbReference type="InterPro" id="IPR023149">
    <property type="entry name" value="Trans_acon_MeTrfase_C"/>
</dbReference>
<dbReference type="AlphaFoldDB" id="A0A0B3VL60"/>
<dbReference type="Gene3D" id="1.10.150.290">
    <property type="entry name" value="S-adenosyl-L-methionine-dependent methyltransferases"/>
    <property type="match status" value="1"/>
</dbReference>
<accession>A0A0B3VL60</accession>
<dbReference type="EMBL" id="JWHR01000071">
    <property type="protein sequence ID" value="KHS57521.1"/>
    <property type="molecule type" value="Genomic_DNA"/>
</dbReference>
<evidence type="ECO:0000313" key="3">
    <source>
        <dbReference type="Proteomes" id="UP000031189"/>
    </source>
</evidence>
<dbReference type="GO" id="GO:0030798">
    <property type="term" value="F:trans-aconitate 2-methyltransferase activity"/>
    <property type="evidence" value="ECO:0007669"/>
    <property type="project" value="InterPro"/>
</dbReference>
<sequence>MLDWNPDLYLKFEKERTLPAKDLISRIDVVNPKKILDVGCGSGNSTHELKKRWPNAEIIGIDNSKAMIEKARSLYDDTRFILQDAADDLSSLGKFDIIFSNAAIQRIPDHENLIKSLYNSLEDKGVLAIQLPLVDEVRAQQALYELEHVKKYKQYLDNKSLRFNTKSTEYYYDVLSSLFNPESIYIWSTTYTHAMDSLDDILKWYESTTLVPYFDAFPDEEIISNFKNNFYIKLKNVYFPRPNGSVLFNYERLFLVASK</sequence>
<dbReference type="Gene3D" id="3.40.50.150">
    <property type="entry name" value="Vaccinia Virus protein VP39"/>
    <property type="match status" value="1"/>
</dbReference>
<comment type="caution">
    <text evidence="2">The sequence shown here is derived from an EMBL/GenBank/DDBJ whole genome shotgun (WGS) entry which is preliminary data.</text>
</comment>
<dbReference type="PANTHER" id="PTHR43861">
    <property type="entry name" value="TRANS-ACONITATE 2-METHYLTRANSFERASE-RELATED"/>
    <property type="match status" value="1"/>
</dbReference>
<dbReference type="Proteomes" id="UP000031189">
    <property type="component" value="Unassembled WGS sequence"/>
</dbReference>
<dbReference type="RefSeq" id="WP_039679340.1">
    <property type="nucleotide sequence ID" value="NZ_JAWGXO010000021.1"/>
</dbReference>
<protein>
    <recommendedName>
        <fullName evidence="1">Methyltransferase domain-containing protein</fullName>
    </recommendedName>
</protein>
<keyword evidence="3" id="KW-1185">Reference proteome</keyword>
<gene>
    <name evidence="2" type="ORF">QX51_07750</name>
</gene>
<evidence type="ECO:0000313" key="2">
    <source>
        <dbReference type="EMBL" id="KHS57521.1"/>
    </source>
</evidence>
<proteinExistence type="predicted"/>
<dbReference type="InterPro" id="IPR025714">
    <property type="entry name" value="Methyltranfer_dom"/>
</dbReference>
<dbReference type="CDD" id="cd02440">
    <property type="entry name" value="AdoMet_MTases"/>
    <property type="match status" value="1"/>
</dbReference>
<organism evidence="2 3">
    <name type="scientific">Terrisporobacter othiniensis</name>
    <dbReference type="NCBI Taxonomy" id="1577792"/>
    <lineage>
        <taxon>Bacteria</taxon>
        <taxon>Bacillati</taxon>
        <taxon>Bacillota</taxon>
        <taxon>Clostridia</taxon>
        <taxon>Peptostreptococcales</taxon>
        <taxon>Peptostreptococcaceae</taxon>
        <taxon>Terrisporobacter</taxon>
    </lineage>
</organism>
<feature type="domain" description="Methyltransferase" evidence="1">
    <location>
        <begin position="33"/>
        <end position="155"/>
    </location>
</feature>
<reference evidence="2 3" key="1">
    <citation type="submission" date="2014-12" db="EMBL/GenBank/DDBJ databases">
        <title>Draft genome sequence of Terrisporobacter sp. 08-306576, isolated from the blood culture of a bacteremia patient.</title>
        <authorList>
            <person name="Lund L.C."/>
            <person name="Sydenham T.V."/>
            <person name="Hogh S.V."/>
            <person name="Skov M.N."/>
            <person name="Kemp M."/>
            <person name="Justesen U.S."/>
        </authorList>
    </citation>
    <scope>NUCLEOTIDE SEQUENCE [LARGE SCALE GENOMIC DNA]</scope>
    <source>
        <strain evidence="2 3">08-306576</strain>
    </source>
</reference>
<dbReference type="SUPFAM" id="SSF53335">
    <property type="entry name" value="S-adenosyl-L-methionine-dependent methyltransferases"/>
    <property type="match status" value="1"/>
</dbReference>
<dbReference type="STRING" id="1577792.QX51_07750"/>
<dbReference type="OrthoDB" id="9774345at2"/>